<dbReference type="AlphaFoldDB" id="A0A7X1B4C5"/>
<dbReference type="EMBL" id="JACHVC010000006">
    <property type="protein sequence ID" value="MBC2605396.1"/>
    <property type="molecule type" value="Genomic_DNA"/>
</dbReference>
<gene>
    <name evidence="1" type="ORF">H5P27_05005</name>
</gene>
<reference evidence="1 2" key="1">
    <citation type="submission" date="2020-07" db="EMBL/GenBank/DDBJ databases">
        <authorList>
            <person name="Feng X."/>
        </authorList>
    </citation>
    <scope>NUCLEOTIDE SEQUENCE [LARGE SCALE GENOMIC DNA]</scope>
    <source>
        <strain evidence="1 2">JCM23202</strain>
    </source>
</reference>
<proteinExistence type="predicted"/>
<dbReference type="RefSeq" id="WP_185659276.1">
    <property type="nucleotide sequence ID" value="NZ_CAWPOO010000006.1"/>
</dbReference>
<organism evidence="1 2">
    <name type="scientific">Pelagicoccus albus</name>
    <dbReference type="NCBI Taxonomy" id="415222"/>
    <lineage>
        <taxon>Bacteria</taxon>
        <taxon>Pseudomonadati</taxon>
        <taxon>Verrucomicrobiota</taxon>
        <taxon>Opitutia</taxon>
        <taxon>Puniceicoccales</taxon>
        <taxon>Pelagicoccaceae</taxon>
        <taxon>Pelagicoccus</taxon>
    </lineage>
</organism>
<sequence length="170" mass="19608">MRNPANSSHRLGRRGFFRFLFVALVLIFSGPSGFGKSKKSAYTSKFGVMTPGPSGNYRVYAETTYIYKNVDRDYAHGFEIIRKDGQRFMAQYEIRFPEPISISPELEKAYTVLEGGKLIRSSSEMHWEIFSSPFWFSEDDPIGVYELKIFLDGELYRTINYDVVPFESGF</sequence>
<name>A0A7X1B4C5_9BACT</name>
<evidence type="ECO:0000313" key="2">
    <source>
        <dbReference type="Proteomes" id="UP000526501"/>
    </source>
</evidence>
<comment type="caution">
    <text evidence="1">The sequence shown here is derived from an EMBL/GenBank/DDBJ whole genome shotgun (WGS) entry which is preliminary data.</text>
</comment>
<protein>
    <submittedName>
        <fullName evidence="1">Uncharacterized protein</fullName>
    </submittedName>
</protein>
<dbReference type="Proteomes" id="UP000526501">
    <property type="component" value="Unassembled WGS sequence"/>
</dbReference>
<evidence type="ECO:0000313" key="1">
    <source>
        <dbReference type="EMBL" id="MBC2605396.1"/>
    </source>
</evidence>
<accession>A0A7X1B4C5</accession>
<keyword evidence="2" id="KW-1185">Reference proteome</keyword>